<dbReference type="EMBL" id="JASPKY010000332">
    <property type="protein sequence ID" value="KAK9708309.1"/>
    <property type="molecule type" value="Genomic_DNA"/>
</dbReference>
<organism evidence="4 5">
    <name type="scientific">Popillia japonica</name>
    <name type="common">Japanese beetle</name>
    <dbReference type="NCBI Taxonomy" id="7064"/>
    <lineage>
        <taxon>Eukaryota</taxon>
        <taxon>Metazoa</taxon>
        <taxon>Ecdysozoa</taxon>
        <taxon>Arthropoda</taxon>
        <taxon>Hexapoda</taxon>
        <taxon>Insecta</taxon>
        <taxon>Pterygota</taxon>
        <taxon>Neoptera</taxon>
        <taxon>Endopterygota</taxon>
        <taxon>Coleoptera</taxon>
        <taxon>Polyphaga</taxon>
        <taxon>Scarabaeiformia</taxon>
        <taxon>Scarabaeidae</taxon>
        <taxon>Rutelinae</taxon>
        <taxon>Popillia</taxon>
    </lineage>
</organism>
<comment type="caution">
    <text evidence="4">The sequence shown here is derived from an EMBL/GenBank/DDBJ whole genome shotgun (WGS) entry which is preliminary data.</text>
</comment>
<dbReference type="PRINTS" id="PR00080">
    <property type="entry name" value="SDRFAMILY"/>
</dbReference>
<evidence type="ECO:0000256" key="1">
    <source>
        <dbReference type="ARBA" id="ARBA00006484"/>
    </source>
</evidence>
<dbReference type="Proteomes" id="UP001458880">
    <property type="component" value="Unassembled WGS sequence"/>
</dbReference>
<evidence type="ECO:0000256" key="2">
    <source>
        <dbReference type="ARBA" id="ARBA00023002"/>
    </source>
</evidence>
<sequence length="287" mass="31429">MTTASRLFIKRAISLTTRRNNHHCPAFCIEGKTALVTGASSGLGLCFAQALLQCGLKGCGIGDIDVEKGEQAVECLNQEFGKGKAFFLKTNVICKNEVKALFQKTVDTYNNLDIVVNNAGILNDSVWERQVAININGTIYGILLGWEYLPKCQTCDDTVIVNLASITGLTSFMSIPLYASTKHCVVGLTRSTGVKAHYDRVKIRVVAICPGVTDTAMITEFKPDNCLPEFRPTFQADLPKWPHQEPDIVAQGFIQAVQTGMTGSFTVINGNKIQYIPRLPEVLELPK</sequence>
<dbReference type="InterPro" id="IPR002347">
    <property type="entry name" value="SDR_fam"/>
</dbReference>
<evidence type="ECO:0000256" key="3">
    <source>
        <dbReference type="RuleBase" id="RU000363"/>
    </source>
</evidence>
<evidence type="ECO:0000313" key="4">
    <source>
        <dbReference type="EMBL" id="KAK9708309.1"/>
    </source>
</evidence>
<protein>
    <submittedName>
        <fullName evidence="4">Short chain dehydrogenase</fullName>
    </submittedName>
</protein>
<dbReference type="PRINTS" id="PR00081">
    <property type="entry name" value="GDHRDH"/>
</dbReference>
<dbReference type="AlphaFoldDB" id="A0AAW1JWN5"/>
<dbReference type="PANTHER" id="PTHR44229:SF8">
    <property type="entry name" value="ALCOHOL DEHYDROGENASE-RELATED"/>
    <property type="match status" value="1"/>
</dbReference>
<dbReference type="PANTHER" id="PTHR44229">
    <property type="entry name" value="15-HYDROXYPROSTAGLANDIN DEHYDROGENASE [NAD(+)]"/>
    <property type="match status" value="1"/>
</dbReference>
<keyword evidence="2" id="KW-0560">Oxidoreductase</keyword>
<comment type="similarity">
    <text evidence="1 3">Belongs to the short-chain dehydrogenases/reductases (SDR) family.</text>
</comment>
<dbReference type="InterPro" id="IPR036291">
    <property type="entry name" value="NAD(P)-bd_dom_sf"/>
</dbReference>
<dbReference type="GO" id="GO:0005737">
    <property type="term" value="C:cytoplasm"/>
    <property type="evidence" value="ECO:0007669"/>
    <property type="project" value="TreeGrafter"/>
</dbReference>
<proteinExistence type="inferred from homology"/>
<dbReference type="Gene3D" id="3.40.50.720">
    <property type="entry name" value="NAD(P)-binding Rossmann-like Domain"/>
    <property type="match status" value="1"/>
</dbReference>
<dbReference type="Pfam" id="PF00106">
    <property type="entry name" value="adh_short"/>
    <property type="match status" value="1"/>
</dbReference>
<evidence type="ECO:0000313" key="5">
    <source>
        <dbReference type="Proteomes" id="UP001458880"/>
    </source>
</evidence>
<reference evidence="4 5" key="1">
    <citation type="journal article" date="2024" name="BMC Genomics">
        <title>De novo assembly and annotation of Popillia japonica's genome with initial clues to its potential as an invasive pest.</title>
        <authorList>
            <person name="Cucini C."/>
            <person name="Boschi S."/>
            <person name="Funari R."/>
            <person name="Cardaioli E."/>
            <person name="Iannotti N."/>
            <person name="Marturano G."/>
            <person name="Paoli F."/>
            <person name="Bruttini M."/>
            <person name="Carapelli A."/>
            <person name="Frati F."/>
            <person name="Nardi F."/>
        </authorList>
    </citation>
    <scope>NUCLEOTIDE SEQUENCE [LARGE SCALE GENOMIC DNA]</scope>
    <source>
        <strain evidence="4">DMR45628</strain>
    </source>
</reference>
<dbReference type="SUPFAM" id="SSF51735">
    <property type="entry name" value="NAD(P)-binding Rossmann-fold domains"/>
    <property type="match status" value="1"/>
</dbReference>
<dbReference type="GO" id="GO:0016616">
    <property type="term" value="F:oxidoreductase activity, acting on the CH-OH group of donors, NAD or NADP as acceptor"/>
    <property type="evidence" value="ECO:0007669"/>
    <property type="project" value="TreeGrafter"/>
</dbReference>
<name>A0AAW1JWN5_POPJA</name>
<keyword evidence="5" id="KW-1185">Reference proteome</keyword>
<gene>
    <name evidence="4" type="ORF">QE152_g27269</name>
</gene>
<accession>A0AAW1JWN5</accession>